<evidence type="ECO:0000256" key="2">
    <source>
        <dbReference type="ARBA" id="ARBA00022723"/>
    </source>
</evidence>
<evidence type="ECO:0000256" key="3">
    <source>
        <dbReference type="ARBA" id="ARBA00022759"/>
    </source>
</evidence>
<keyword evidence="8" id="KW-0548">Nucleotidyltransferase</keyword>
<evidence type="ECO:0000313" key="13">
    <source>
        <dbReference type="Proteomes" id="UP000499080"/>
    </source>
</evidence>
<keyword evidence="3" id="KW-0255">Endonuclease</keyword>
<evidence type="ECO:0000256" key="7">
    <source>
        <dbReference type="ARBA" id="ARBA00022918"/>
    </source>
</evidence>
<evidence type="ECO:0000256" key="8">
    <source>
        <dbReference type="ARBA" id="ARBA00022932"/>
    </source>
</evidence>
<accession>A0A4Y2QFG8</accession>
<dbReference type="InterPro" id="IPR057670">
    <property type="entry name" value="SH3_retrovirus"/>
</dbReference>
<dbReference type="Gene3D" id="3.30.420.10">
    <property type="entry name" value="Ribonuclease H-like superfamily/Ribonuclease H"/>
    <property type="match status" value="1"/>
</dbReference>
<keyword evidence="7" id="KW-0695">RNA-directed DNA polymerase</keyword>
<dbReference type="GO" id="GO:0003887">
    <property type="term" value="F:DNA-directed DNA polymerase activity"/>
    <property type="evidence" value="ECO:0007669"/>
    <property type="project" value="UniProtKB-KW"/>
</dbReference>
<dbReference type="GO" id="GO:0046872">
    <property type="term" value="F:metal ion binding"/>
    <property type="evidence" value="ECO:0007669"/>
    <property type="project" value="UniProtKB-KW"/>
</dbReference>
<dbReference type="GO" id="GO:0015074">
    <property type="term" value="P:DNA integration"/>
    <property type="evidence" value="ECO:0007669"/>
    <property type="project" value="UniProtKB-KW"/>
</dbReference>
<dbReference type="GO" id="GO:0003676">
    <property type="term" value="F:nucleic acid binding"/>
    <property type="evidence" value="ECO:0007669"/>
    <property type="project" value="InterPro"/>
</dbReference>
<feature type="region of interest" description="Disordered" evidence="10">
    <location>
        <begin position="333"/>
        <end position="354"/>
    </location>
</feature>
<evidence type="ECO:0000259" key="11">
    <source>
        <dbReference type="PROSITE" id="PS50994"/>
    </source>
</evidence>
<evidence type="ECO:0000256" key="10">
    <source>
        <dbReference type="SAM" id="MobiDB-lite"/>
    </source>
</evidence>
<feature type="domain" description="Integrase catalytic" evidence="11">
    <location>
        <begin position="76"/>
        <end position="241"/>
    </location>
</feature>
<keyword evidence="9" id="KW-0233">DNA recombination</keyword>
<sequence length="579" mass="65609">MEMVAKNSRKPATVLISSTSNTLQAMHERMTHENTKQCIKFVKSHGISLSNENPEFSLGCVYGKAHRKSFHSRAVRSTKSGDQINADVVGPMEEDSVGGSRFILVLKVGYTKFRRVFFLKAKSEVPNCIETFLNEAKTACHTVKQMLCDPGTEFINHSVKKILNDRGIDLRVAMVETPEQNGAAEWENSAIVEAARAMVHEKELPKKLWAEACNAATYELNHTDPTPVEDKTPYELWHGKSENFNIKRLRIFGTKCYVHEPKQIRRKWDKKSVEGLFVGYEAHDGYRVFIPSKNKVERSCKAIFCDESPYKPLIVEVTGCSVMCPVEENESTQVSDVDECREEPDPGRRYPERKHKRPQFISENYVLFVSTLTGIETPSCYSEAMRSPKSKLWEEDMFEELQSLEENGTLELTELPENQRILDNKLENSKALCTPYDVTKSQVGDPALSTPYDVTKSQVGDPVMVDVPYREAVCCLQYLAVATMPDIAFAVAFASRALCKPTKDDWQHVKRIYRYLRGTNNVGLLYKSHVQTEFSVFSDADHAGDEKTRRSTSGMVSINSCAAITFCCNFINWSRICRS</sequence>
<comment type="caution">
    <text evidence="12">The sequence shown here is derived from an EMBL/GenBank/DDBJ whole genome shotgun (WGS) entry which is preliminary data.</text>
</comment>
<proteinExistence type="predicted"/>
<keyword evidence="4" id="KW-0378">Hydrolase</keyword>
<name>A0A4Y2QFG8_ARAVE</name>
<evidence type="ECO:0000256" key="9">
    <source>
        <dbReference type="ARBA" id="ARBA00023172"/>
    </source>
</evidence>
<keyword evidence="13" id="KW-1185">Reference proteome</keyword>
<dbReference type="GO" id="GO:0004519">
    <property type="term" value="F:endonuclease activity"/>
    <property type="evidence" value="ECO:0007669"/>
    <property type="project" value="UniProtKB-KW"/>
</dbReference>
<evidence type="ECO:0000256" key="1">
    <source>
        <dbReference type="ARBA" id="ARBA00022722"/>
    </source>
</evidence>
<dbReference type="GO" id="GO:0003964">
    <property type="term" value="F:RNA-directed DNA polymerase activity"/>
    <property type="evidence" value="ECO:0007669"/>
    <property type="project" value="UniProtKB-KW"/>
</dbReference>
<keyword evidence="6" id="KW-0229">DNA integration</keyword>
<keyword evidence="5" id="KW-0460">Magnesium</keyword>
<dbReference type="GO" id="GO:0016787">
    <property type="term" value="F:hydrolase activity"/>
    <property type="evidence" value="ECO:0007669"/>
    <property type="project" value="UniProtKB-KW"/>
</dbReference>
<dbReference type="PANTHER" id="PTHR42648">
    <property type="entry name" value="TRANSPOSASE, PUTATIVE-RELATED"/>
    <property type="match status" value="1"/>
</dbReference>
<dbReference type="InterPro" id="IPR039537">
    <property type="entry name" value="Retrotran_Ty1/copia-like"/>
</dbReference>
<dbReference type="GO" id="GO:0006310">
    <property type="term" value="P:DNA recombination"/>
    <property type="evidence" value="ECO:0007669"/>
    <property type="project" value="UniProtKB-KW"/>
</dbReference>
<dbReference type="Pfam" id="PF25597">
    <property type="entry name" value="SH3_retrovirus"/>
    <property type="match status" value="1"/>
</dbReference>
<keyword evidence="1" id="KW-0540">Nuclease</keyword>
<dbReference type="SUPFAM" id="SSF53098">
    <property type="entry name" value="Ribonuclease H-like"/>
    <property type="match status" value="1"/>
</dbReference>
<dbReference type="Proteomes" id="UP000499080">
    <property type="component" value="Unassembled WGS sequence"/>
</dbReference>
<dbReference type="PANTHER" id="PTHR42648:SF11">
    <property type="entry name" value="TRANSPOSON TY4-P GAG-POL POLYPROTEIN"/>
    <property type="match status" value="1"/>
</dbReference>
<evidence type="ECO:0000256" key="4">
    <source>
        <dbReference type="ARBA" id="ARBA00022801"/>
    </source>
</evidence>
<dbReference type="AlphaFoldDB" id="A0A4Y2QFG8"/>
<reference evidence="12 13" key="1">
    <citation type="journal article" date="2019" name="Sci. Rep.">
        <title>Orb-weaving spider Araneus ventricosus genome elucidates the spidroin gene catalogue.</title>
        <authorList>
            <person name="Kono N."/>
            <person name="Nakamura H."/>
            <person name="Ohtoshi R."/>
            <person name="Moran D.A.P."/>
            <person name="Shinohara A."/>
            <person name="Yoshida Y."/>
            <person name="Fujiwara M."/>
            <person name="Mori M."/>
            <person name="Tomita M."/>
            <person name="Arakawa K."/>
        </authorList>
    </citation>
    <scope>NUCLEOTIDE SEQUENCE [LARGE SCALE GENOMIC DNA]</scope>
</reference>
<evidence type="ECO:0000313" key="12">
    <source>
        <dbReference type="EMBL" id="GBN61903.1"/>
    </source>
</evidence>
<dbReference type="InterPro" id="IPR001584">
    <property type="entry name" value="Integrase_cat-core"/>
</dbReference>
<dbReference type="OrthoDB" id="413361at2759"/>
<keyword evidence="8" id="KW-0239">DNA-directed DNA polymerase</keyword>
<organism evidence="12 13">
    <name type="scientific">Araneus ventricosus</name>
    <name type="common">Orbweaver spider</name>
    <name type="synonym">Epeira ventricosa</name>
    <dbReference type="NCBI Taxonomy" id="182803"/>
    <lineage>
        <taxon>Eukaryota</taxon>
        <taxon>Metazoa</taxon>
        <taxon>Ecdysozoa</taxon>
        <taxon>Arthropoda</taxon>
        <taxon>Chelicerata</taxon>
        <taxon>Arachnida</taxon>
        <taxon>Araneae</taxon>
        <taxon>Araneomorphae</taxon>
        <taxon>Entelegynae</taxon>
        <taxon>Araneoidea</taxon>
        <taxon>Araneidae</taxon>
        <taxon>Araneus</taxon>
    </lineage>
</organism>
<keyword evidence="2" id="KW-0479">Metal-binding</keyword>
<evidence type="ECO:0000256" key="6">
    <source>
        <dbReference type="ARBA" id="ARBA00022908"/>
    </source>
</evidence>
<gene>
    <name evidence="12" type="primary">POLX_1213</name>
    <name evidence="12" type="ORF">AVEN_242810_1</name>
</gene>
<keyword evidence="8" id="KW-0808">Transferase</keyword>
<dbReference type="InterPro" id="IPR012337">
    <property type="entry name" value="RNaseH-like_sf"/>
</dbReference>
<dbReference type="EMBL" id="BGPR01013719">
    <property type="protein sequence ID" value="GBN61903.1"/>
    <property type="molecule type" value="Genomic_DNA"/>
</dbReference>
<protein>
    <submittedName>
        <fullName evidence="12">Retrovirus-related Pol polyprotein from transposon TNT 1-94</fullName>
    </submittedName>
</protein>
<dbReference type="InterPro" id="IPR036397">
    <property type="entry name" value="RNaseH_sf"/>
</dbReference>
<dbReference type="PROSITE" id="PS50994">
    <property type="entry name" value="INTEGRASE"/>
    <property type="match status" value="1"/>
</dbReference>
<evidence type="ECO:0000256" key="5">
    <source>
        <dbReference type="ARBA" id="ARBA00022842"/>
    </source>
</evidence>